<name>A0A5N5NKT4_PANHP</name>
<dbReference type="InterPro" id="IPR036259">
    <property type="entry name" value="MFS_trans_sf"/>
</dbReference>
<keyword evidence="8 19" id="KW-0812">Transmembrane</keyword>
<comment type="catalytic activity">
    <reaction evidence="15">
        <text>acetoacetate(out) + H(+)(out) = acetoacetate(in) + H(+)(in)</text>
        <dbReference type="Rhea" id="RHEA:71775"/>
        <dbReference type="ChEBI" id="CHEBI:13705"/>
        <dbReference type="ChEBI" id="CHEBI:15378"/>
    </reaction>
    <physiologicalReaction direction="left-to-right" evidence="15">
        <dbReference type="Rhea" id="RHEA:71776"/>
    </physiologicalReaction>
    <physiologicalReaction direction="right-to-left" evidence="15">
        <dbReference type="Rhea" id="RHEA:71777"/>
    </physiologicalReaction>
</comment>
<feature type="compositionally biased region" description="Basic and acidic residues" evidence="18">
    <location>
        <begin position="432"/>
        <end position="458"/>
    </location>
</feature>
<dbReference type="InterPro" id="IPR050327">
    <property type="entry name" value="Proton-linked_MCT"/>
</dbReference>
<comment type="catalytic activity">
    <reaction evidence="17">
        <text>(R)-3-hydroxybutanoate(out) + H(+)(out) = (R)-3-hydroxybutanoate(in) + H(+)(in)</text>
        <dbReference type="Rhea" id="RHEA:71795"/>
        <dbReference type="ChEBI" id="CHEBI:10983"/>
        <dbReference type="ChEBI" id="CHEBI:15378"/>
    </reaction>
    <physiologicalReaction direction="left-to-right" evidence="17">
        <dbReference type="Rhea" id="RHEA:71796"/>
    </physiologicalReaction>
    <physiologicalReaction direction="right-to-left" evidence="17">
        <dbReference type="Rhea" id="RHEA:71797"/>
    </physiologicalReaction>
</comment>
<evidence type="ECO:0000256" key="2">
    <source>
        <dbReference type="ARBA" id="ARBA00004554"/>
    </source>
</evidence>
<feature type="transmembrane region" description="Helical" evidence="19">
    <location>
        <begin position="329"/>
        <end position="351"/>
    </location>
</feature>
<keyword evidence="7" id="KW-0597">Phosphoprotein</keyword>
<dbReference type="GO" id="GO:0015650">
    <property type="term" value="F:lactate:proton symporter activity"/>
    <property type="evidence" value="ECO:0007669"/>
    <property type="project" value="TreeGrafter"/>
</dbReference>
<keyword evidence="10 19" id="KW-1133">Transmembrane helix</keyword>
<evidence type="ECO:0000313" key="21">
    <source>
        <dbReference type="EMBL" id="KAB5567343.1"/>
    </source>
</evidence>
<dbReference type="OrthoDB" id="6499973at2759"/>
<keyword evidence="11 19" id="KW-0472">Membrane</keyword>
<comment type="similarity">
    <text evidence="3">Belongs to the major facilitator superfamily. Monocarboxylate porter (TC 2.A.1.13) family.</text>
</comment>
<proteinExistence type="inferred from homology"/>
<keyword evidence="5" id="KW-0813">Transport</keyword>
<dbReference type="PANTHER" id="PTHR11360">
    <property type="entry name" value="MONOCARBOXYLATE TRANSPORTER"/>
    <property type="match status" value="1"/>
</dbReference>
<dbReference type="InterPro" id="IPR011701">
    <property type="entry name" value="MFS"/>
</dbReference>
<evidence type="ECO:0000256" key="4">
    <source>
        <dbReference type="ARBA" id="ARBA00015821"/>
    </source>
</evidence>
<protein>
    <recommendedName>
        <fullName evidence="4">Monocarboxylate transporter 1</fullName>
    </recommendedName>
    <alternativeName>
        <fullName evidence="12">Solute carrier family 16 member 1</fullName>
    </alternativeName>
</protein>
<dbReference type="GO" id="GO:0035879">
    <property type="term" value="P:plasma membrane lactate transport"/>
    <property type="evidence" value="ECO:0007669"/>
    <property type="project" value="TreeGrafter"/>
</dbReference>
<dbReference type="CDD" id="cd17426">
    <property type="entry name" value="MFS_MCT1"/>
    <property type="match status" value="1"/>
</dbReference>
<dbReference type="InterPro" id="IPR020846">
    <property type="entry name" value="MFS_dom"/>
</dbReference>
<keyword evidence="6" id="KW-1003">Cell membrane</keyword>
<comment type="catalytic activity">
    <reaction evidence="14">
        <text>3-methyl-2-oxobutanoate(out) + H(+)(out) = 3-methyl-2-oxobutanoate(in) + H(+)(in)</text>
        <dbReference type="Rhea" id="RHEA:71783"/>
        <dbReference type="ChEBI" id="CHEBI:11851"/>
        <dbReference type="ChEBI" id="CHEBI:15378"/>
    </reaction>
</comment>
<dbReference type="NCBIfam" id="TIGR00892">
    <property type="entry name" value="2A0113"/>
    <property type="match status" value="1"/>
</dbReference>
<feature type="transmembrane region" description="Helical" evidence="19">
    <location>
        <begin position="144"/>
        <end position="164"/>
    </location>
</feature>
<dbReference type="EMBL" id="VFJC01000009">
    <property type="protein sequence ID" value="KAB5567343.1"/>
    <property type="molecule type" value="Genomic_DNA"/>
</dbReference>
<dbReference type="InterPro" id="IPR004743">
    <property type="entry name" value="MCT"/>
</dbReference>
<evidence type="ECO:0000256" key="14">
    <source>
        <dbReference type="ARBA" id="ARBA00034218"/>
    </source>
</evidence>
<feature type="compositionally biased region" description="Basic and acidic residues" evidence="18">
    <location>
        <begin position="469"/>
        <end position="478"/>
    </location>
</feature>
<feature type="transmembrane region" description="Helical" evidence="19">
    <location>
        <begin position="239"/>
        <end position="263"/>
    </location>
</feature>
<dbReference type="PANTHER" id="PTHR11360:SF24">
    <property type="entry name" value="MONOCARBOXYLATE TRANSPORTER 1"/>
    <property type="match status" value="1"/>
</dbReference>
<dbReference type="PROSITE" id="PS50850">
    <property type="entry name" value="MFS"/>
    <property type="match status" value="1"/>
</dbReference>
<feature type="transmembrane region" description="Helical" evidence="19">
    <location>
        <begin position="17"/>
        <end position="36"/>
    </location>
</feature>
<gene>
    <name evidence="21" type="ORF">PHYPO_G00231690</name>
</gene>
<dbReference type="AlphaFoldDB" id="A0A5N5NKT4"/>
<keyword evidence="22" id="KW-1185">Reference proteome</keyword>
<evidence type="ECO:0000256" key="7">
    <source>
        <dbReference type="ARBA" id="ARBA00022553"/>
    </source>
</evidence>
<feature type="transmembrane region" description="Helical" evidence="19">
    <location>
        <begin position="363"/>
        <end position="385"/>
    </location>
</feature>
<evidence type="ECO:0000256" key="17">
    <source>
        <dbReference type="ARBA" id="ARBA00036520"/>
    </source>
</evidence>
<evidence type="ECO:0000256" key="18">
    <source>
        <dbReference type="SAM" id="MobiDB-lite"/>
    </source>
</evidence>
<dbReference type="GO" id="GO:0016323">
    <property type="term" value="C:basolateral plasma membrane"/>
    <property type="evidence" value="ECO:0007669"/>
    <property type="project" value="UniProtKB-SubCell"/>
</dbReference>
<evidence type="ECO:0000256" key="11">
    <source>
        <dbReference type="ARBA" id="ARBA00023136"/>
    </source>
</evidence>
<feature type="region of interest" description="Disordered" evidence="18">
    <location>
        <begin position="432"/>
        <end position="478"/>
    </location>
</feature>
<dbReference type="Gene3D" id="1.20.1250.20">
    <property type="entry name" value="MFS general substrate transporter like domains"/>
    <property type="match status" value="1"/>
</dbReference>
<evidence type="ECO:0000256" key="12">
    <source>
        <dbReference type="ARBA" id="ARBA00029777"/>
    </source>
</evidence>
<organism evidence="21 22">
    <name type="scientific">Pangasianodon hypophthalmus</name>
    <name type="common">Striped catfish</name>
    <name type="synonym">Helicophagus hypophthalmus</name>
    <dbReference type="NCBI Taxonomy" id="310915"/>
    <lineage>
        <taxon>Eukaryota</taxon>
        <taxon>Metazoa</taxon>
        <taxon>Chordata</taxon>
        <taxon>Craniata</taxon>
        <taxon>Vertebrata</taxon>
        <taxon>Euteleostomi</taxon>
        <taxon>Actinopterygii</taxon>
        <taxon>Neopterygii</taxon>
        <taxon>Teleostei</taxon>
        <taxon>Ostariophysi</taxon>
        <taxon>Siluriformes</taxon>
        <taxon>Pangasiidae</taxon>
        <taxon>Pangasianodon</taxon>
    </lineage>
</organism>
<evidence type="ECO:0000256" key="3">
    <source>
        <dbReference type="ARBA" id="ARBA00006727"/>
    </source>
</evidence>
<comment type="caution">
    <text evidence="21">The sequence shown here is derived from an EMBL/GenBank/DDBJ whole genome shotgun (WGS) entry which is preliminary data.</text>
</comment>
<evidence type="ECO:0000256" key="5">
    <source>
        <dbReference type="ARBA" id="ARBA00022448"/>
    </source>
</evidence>
<evidence type="ECO:0000259" key="20">
    <source>
        <dbReference type="PROSITE" id="PS50850"/>
    </source>
</evidence>
<comment type="catalytic activity">
    <reaction evidence="13">
        <text>4-methyl-2-oxopentanoate(out) + H(+)(out) = 4-methyl-2-oxopentanoate(in) + H(+)(in)</text>
        <dbReference type="Rhea" id="RHEA:71779"/>
        <dbReference type="ChEBI" id="CHEBI:15378"/>
        <dbReference type="ChEBI" id="CHEBI:17865"/>
    </reaction>
</comment>
<sequence>MPPATGGPVGYTPPEGGWGWAVVVGAFISIGFSYAFPKSITVFFKEIEVIFNATSSQVSWISSIMLAVMYGGGPISSILVNKYGSRPIIIIGGCLAGTGLVCASFCNTVEGLYFCVGVIGGLGLAFNLNPALTMIGKYFYKKRPIANGIAMAGSPVFLSTLAPLNSWLYDQFGWRGSFLILGGALLNCCVAGALMRPIGPKPQPKPAVEEGGTKRHEKKTVMQTINSFIDLTLFKHRGFLLYLLGNVIMFFGLFAPLVFLSNYAKSIGISKDKAAFLLSMLAFTDMVARPSMGLVANSRWVRPRIQYFFAAAVLYNGVCHLLAPMSVDYLGFSIYAVFFGVAFGWLSSVLFETLMDLVGAQRFSSAVGLVTIVECGPVLLGPPFLGKLNDIYHDYKYTYIGCGIVLVIASVFLFVGMGINYRLLDQERKAEERKAGLEEKEQETNIDNAMREKEKEAENDVSTPLTKADVAKMDEDAV</sequence>
<dbReference type="Pfam" id="PF07690">
    <property type="entry name" value="MFS_1"/>
    <property type="match status" value="1"/>
</dbReference>
<feature type="domain" description="Major facilitator superfamily (MFS) profile" evidence="20">
    <location>
        <begin position="19"/>
        <end position="428"/>
    </location>
</feature>
<evidence type="ECO:0000256" key="8">
    <source>
        <dbReference type="ARBA" id="ARBA00022692"/>
    </source>
</evidence>
<feature type="transmembrane region" description="Helical" evidence="19">
    <location>
        <begin position="111"/>
        <end position="132"/>
    </location>
</feature>
<feature type="transmembrane region" description="Helical" evidence="19">
    <location>
        <begin position="397"/>
        <end position="419"/>
    </location>
</feature>
<feature type="transmembrane region" description="Helical" evidence="19">
    <location>
        <begin position="176"/>
        <end position="195"/>
    </location>
</feature>
<evidence type="ECO:0000256" key="16">
    <source>
        <dbReference type="ARBA" id="ARBA00036111"/>
    </source>
</evidence>
<evidence type="ECO:0000256" key="19">
    <source>
        <dbReference type="SAM" id="Phobius"/>
    </source>
</evidence>
<comment type="subcellular location">
    <subcellularLocation>
        <location evidence="1">Apical cell membrane</location>
        <topology evidence="1">Multi-pass membrane protein</topology>
    </subcellularLocation>
    <subcellularLocation>
        <location evidence="2">Basolateral cell membrane</location>
        <topology evidence="2">Multi-pass membrane protein</topology>
    </subcellularLocation>
</comment>
<evidence type="ECO:0000256" key="9">
    <source>
        <dbReference type="ARBA" id="ARBA00022847"/>
    </source>
</evidence>
<evidence type="ECO:0000256" key="1">
    <source>
        <dbReference type="ARBA" id="ARBA00004424"/>
    </source>
</evidence>
<dbReference type="Proteomes" id="UP000327468">
    <property type="component" value="Chromosome 8"/>
</dbReference>
<dbReference type="SUPFAM" id="SSF103473">
    <property type="entry name" value="MFS general substrate transporter"/>
    <property type="match status" value="1"/>
</dbReference>
<evidence type="ECO:0000313" key="22">
    <source>
        <dbReference type="Proteomes" id="UP000327468"/>
    </source>
</evidence>
<evidence type="ECO:0000256" key="15">
    <source>
        <dbReference type="ARBA" id="ARBA00035869"/>
    </source>
</evidence>
<evidence type="ECO:0000256" key="10">
    <source>
        <dbReference type="ARBA" id="ARBA00022989"/>
    </source>
</evidence>
<evidence type="ECO:0000256" key="13">
    <source>
        <dbReference type="ARBA" id="ARBA00034216"/>
    </source>
</evidence>
<keyword evidence="9" id="KW-0769">Symport</keyword>
<feature type="transmembrane region" description="Helical" evidence="19">
    <location>
        <begin position="88"/>
        <end position="105"/>
    </location>
</feature>
<evidence type="ECO:0000256" key="6">
    <source>
        <dbReference type="ARBA" id="ARBA00022475"/>
    </source>
</evidence>
<feature type="transmembrane region" description="Helical" evidence="19">
    <location>
        <begin position="307"/>
        <end position="323"/>
    </location>
</feature>
<dbReference type="GO" id="GO:0016324">
    <property type="term" value="C:apical plasma membrane"/>
    <property type="evidence" value="ECO:0007669"/>
    <property type="project" value="UniProtKB-SubCell"/>
</dbReference>
<comment type="catalytic activity">
    <reaction evidence="16">
        <text>(S)-lactate(in) + H(+)(in) = (S)-lactate(out) + H(+)(out)</text>
        <dbReference type="Rhea" id="RHEA:29415"/>
        <dbReference type="ChEBI" id="CHEBI:15378"/>
        <dbReference type="ChEBI" id="CHEBI:16651"/>
    </reaction>
    <physiologicalReaction direction="left-to-right" evidence="16">
        <dbReference type="Rhea" id="RHEA:29416"/>
    </physiologicalReaction>
    <physiologicalReaction direction="right-to-left" evidence="16">
        <dbReference type="Rhea" id="RHEA:29417"/>
    </physiologicalReaction>
</comment>
<dbReference type="FunFam" id="1.20.1250.20:FF:000030">
    <property type="entry name" value="monocarboxylate transporter 1 isoform X1"/>
    <property type="match status" value="1"/>
</dbReference>
<reference evidence="21 22" key="1">
    <citation type="submission" date="2019-06" db="EMBL/GenBank/DDBJ databases">
        <title>A chromosome-scale genome assembly of the striped catfish, Pangasianodon hypophthalmus.</title>
        <authorList>
            <person name="Wen M."/>
            <person name="Zahm M."/>
            <person name="Roques C."/>
            <person name="Cabau C."/>
            <person name="Klopp C."/>
            <person name="Donnadieu C."/>
            <person name="Jouanno E."/>
            <person name="Avarre J.-C."/>
            <person name="Campet M."/>
            <person name="Ha T.T.T."/>
            <person name="Dugue R."/>
            <person name="Lampietro C."/>
            <person name="Louis A."/>
            <person name="Herpin A."/>
            <person name="Echchiki A."/>
            <person name="Berthelot C."/>
            <person name="Parey E."/>
            <person name="Roest-Crollius H."/>
            <person name="Braasch I."/>
            <person name="Postlethwait J."/>
            <person name="Bobe J."/>
            <person name="Montfort J."/>
            <person name="Bouchez O."/>
            <person name="Begum T."/>
            <person name="Schartl M."/>
            <person name="Guiguen Y."/>
        </authorList>
    </citation>
    <scope>NUCLEOTIDE SEQUENCE [LARGE SCALE GENOMIC DNA]</scope>
    <source>
        <strain evidence="21 22">Indonesia</strain>
        <tissue evidence="21">Blood</tissue>
    </source>
</reference>
<accession>A0A5N5NKT4</accession>